<dbReference type="Proteomes" id="UP001209878">
    <property type="component" value="Unassembled WGS sequence"/>
</dbReference>
<name>A0AAD9UD58_RIDPI</name>
<sequence length="145" mass="15905">MPSSFTLQSLSNAIPQIRLTSLNICKLSAPCQPMPIASSSCHMTAISASCGLAIPCHGVIFTRNCFTLSRVKRTRLSQRRGFLLKSQPFHQPFQRTQSFPAGYCYAFCATGRCRNAACTYSHMCPTHAPSTDMLSHPVSPGDSRF</sequence>
<accession>A0AAD9UD58</accession>
<reference evidence="1" key="1">
    <citation type="journal article" date="2023" name="Mol. Biol. Evol.">
        <title>Third-Generation Sequencing Reveals the Adaptive Role of the Epigenome in Three Deep-Sea Polychaetes.</title>
        <authorList>
            <person name="Perez M."/>
            <person name="Aroh O."/>
            <person name="Sun Y."/>
            <person name="Lan Y."/>
            <person name="Juniper S.K."/>
            <person name="Young C.R."/>
            <person name="Angers B."/>
            <person name="Qian P.Y."/>
        </authorList>
    </citation>
    <scope>NUCLEOTIDE SEQUENCE</scope>
    <source>
        <strain evidence="1">R07B-5</strain>
    </source>
</reference>
<protein>
    <submittedName>
        <fullName evidence="1">Uncharacterized protein</fullName>
    </submittedName>
</protein>
<proteinExistence type="predicted"/>
<keyword evidence="2" id="KW-1185">Reference proteome</keyword>
<evidence type="ECO:0000313" key="2">
    <source>
        <dbReference type="Proteomes" id="UP001209878"/>
    </source>
</evidence>
<evidence type="ECO:0000313" key="1">
    <source>
        <dbReference type="EMBL" id="KAK2185102.1"/>
    </source>
</evidence>
<dbReference type="EMBL" id="JAODUO010000245">
    <property type="protein sequence ID" value="KAK2185102.1"/>
    <property type="molecule type" value="Genomic_DNA"/>
</dbReference>
<dbReference type="AlphaFoldDB" id="A0AAD9UD58"/>
<organism evidence="1 2">
    <name type="scientific">Ridgeia piscesae</name>
    <name type="common">Tubeworm</name>
    <dbReference type="NCBI Taxonomy" id="27915"/>
    <lineage>
        <taxon>Eukaryota</taxon>
        <taxon>Metazoa</taxon>
        <taxon>Spiralia</taxon>
        <taxon>Lophotrochozoa</taxon>
        <taxon>Annelida</taxon>
        <taxon>Polychaeta</taxon>
        <taxon>Sedentaria</taxon>
        <taxon>Canalipalpata</taxon>
        <taxon>Sabellida</taxon>
        <taxon>Siboglinidae</taxon>
        <taxon>Ridgeia</taxon>
    </lineage>
</organism>
<comment type="caution">
    <text evidence="1">The sequence shown here is derived from an EMBL/GenBank/DDBJ whole genome shotgun (WGS) entry which is preliminary data.</text>
</comment>
<gene>
    <name evidence="1" type="ORF">NP493_246g02098</name>
</gene>